<dbReference type="EMBL" id="CZPT02001955">
    <property type="protein sequence ID" value="SCU73020.1"/>
    <property type="molecule type" value="Genomic_DNA"/>
</dbReference>
<dbReference type="GeneID" id="92378544"/>
<dbReference type="RefSeq" id="XP_067083459.1">
    <property type="nucleotide sequence ID" value="XM_067227358.1"/>
</dbReference>
<keyword evidence="2" id="KW-1185">Reference proteome</keyword>
<organism evidence="1 2">
    <name type="scientific">Trypanosoma equiperdum</name>
    <dbReference type="NCBI Taxonomy" id="5694"/>
    <lineage>
        <taxon>Eukaryota</taxon>
        <taxon>Discoba</taxon>
        <taxon>Euglenozoa</taxon>
        <taxon>Kinetoplastea</taxon>
        <taxon>Metakinetoplastina</taxon>
        <taxon>Trypanosomatida</taxon>
        <taxon>Trypanosomatidae</taxon>
        <taxon>Trypanosoma</taxon>
    </lineage>
</organism>
<name>A0A1G4IKY2_TRYEQ</name>
<accession>A0A1G4IKY2</accession>
<gene>
    <name evidence="1" type="ORF">TEOVI_000460400</name>
</gene>
<comment type="caution">
    <text evidence="1">The sequence shown here is derived from an EMBL/GenBank/DDBJ whole genome shotgun (WGS) entry which is preliminary data.</text>
</comment>
<dbReference type="AlphaFoldDB" id="A0A1G4IKY2"/>
<proteinExistence type="predicted"/>
<evidence type="ECO:0000313" key="1">
    <source>
        <dbReference type="EMBL" id="SCU73020.1"/>
    </source>
</evidence>
<protein>
    <submittedName>
        <fullName evidence="1">Uncharacterized protein</fullName>
    </submittedName>
</protein>
<reference evidence="1" key="1">
    <citation type="submission" date="2016-09" db="EMBL/GenBank/DDBJ databases">
        <authorList>
            <person name="Hebert L."/>
            <person name="Moumen B."/>
        </authorList>
    </citation>
    <scope>NUCLEOTIDE SEQUENCE [LARGE SCALE GENOMIC DNA]</scope>
    <source>
        <strain evidence="1">OVI</strain>
    </source>
</reference>
<dbReference type="Proteomes" id="UP000195570">
    <property type="component" value="Unassembled WGS sequence"/>
</dbReference>
<sequence>MDFRALNEDIMVGEVIRNKLNFEGLLTVDMQECRYVMNAAATAIPKTPKNSNVVVLHHINEDEYLYFNAQESAATATDAEPKLLLAGSANWKHFICGHGTVQYH</sequence>
<evidence type="ECO:0000313" key="2">
    <source>
        <dbReference type="Proteomes" id="UP000195570"/>
    </source>
</evidence>
<dbReference type="VEuPathDB" id="TriTrypDB:TEOVI_000460400"/>